<dbReference type="SUPFAM" id="SSF54160">
    <property type="entry name" value="Chromo domain-like"/>
    <property type="match status" value="1"/>
</dbReference>
<accession>A0A803JKB7</accession>
<feature type="region of interest" description="Disordered" evidence="3">
    <location>
        <begin position="68"/>
        <end position="96"/>
    </location>
</feature>
<dbReference type="InterPro" id="IPR051219">
    <property type="entry name" value="Heterochromatin_chromo-domain"/>
</dbReference>
<dbReference type="AlphaFoldDB" id="A0A803JKB7"/>
<dbReference type="GeneTree" id="ENSGT00960000189474"/>
<dbReference type="PANTHER" id="PTHR22812">
    <property type="entry name" value="CHROMOBOX PROTEIN"/>
    <property type="match status" value="1"/>
</dbReference>
<dbReference type="Ensembl" id="ENSXETT00000106789">
    <property type="protein sequence ID" value="ENSXETP00000108354"/>
    <property type="gene ID" value="ENSXETG00000044789"/>
</dbReference>
<dbReference type="SMART" id="SM00298">
    <property type="entry name" value="CHROMO"/>
    <property type="match status" value="1"/>
</dbReference>
<dbReference type="GO" id="GO:0005634">
    <property type="term" value="C:nucleus"/>
    <property type="evidence" value="ECO:0007669"/>
    <property type="project" value="UniProtKB-SubCell"/>
</dbReference>
<keyword evidence="2" id="KW-0539">Nucleus</keyword>
<dbReference type="CDD" id="cd00024">
    <property type="entry name" value="CD_CSD"/>
    <property type="match status" value="1"/>
</dbReference>
<dbReference type="InterPro" id="IPR016197">
    <property type="entry name" value="Chromo-like_dom_sf"/>
</dbReference>
<evidence type="ECO:0000259" key="4">
    <source>
        <dbReference type="PROSITE" id="PS50013"/>
    </source>
</evidence>
<dbReference type="InterPro" id="IPR023780">
    <property type="entry name" value="Chromo_domain"/>
</dbReference>
<organism evidence="5">
    <name type="scientific">Xenopus tropicalis</name>
    <name type="common">Western clawed frog</name>
    <name type="synonym">Silurana tropicalis</name>
    <dbReference type="NCBI Taxonomy" id="8364"/>
    <lineage>
        <taxon>Eukaryota</taxon>
        <taxon>Metazoa</taxon>
        <taxon>Chordata</taxon>
        <taxon>Craniata</taxon>
        <taxon>Vertebrata</taxon>
        <taxon>Euteleostomi</taxon>
        <taxon>Amphibia</taxon>
        <taxon>Batrachia</taxon>
        <taxon>Anura</taxon>
        <taxon>Pipoidea</taxon>
        <taxon>Pipidae</taxon>
        <taxon>Xenopodinae</taxon>
        <taxon>Xenopus</taxon>
        <taxon>Silurana</taxon>
    </lineage>
</organism>
<name>A0A803JKB7_XENTR</name>
<comment type="subcellular location">
    <subcellularLocation>
        <location evidence="1">Nucleus</location>
    </subcellularLocation>
</comment>
<reference evidence="5" key="2">
    <citation type="submission" date="2021-03" db="UniProtKB">
        <authorList>
            <consortium name="Ensembl"/>
        </authorList>
    </citation>
    <scope>IDENTIFICATION</scope>
</reference>
<feature type="domain" description="Chromo" evidence="4">
    <location>
        <begin position="6"/>
        <end position="60"/>
    </location>
</feature>
<evidence type="ECO:0000256" key="3">
    <source>
        <dbReference type="SAM" id="MobiDB-lite"/>
    </source>
</evidence>
<reference evidence="5" key="1">
    <citation type="journal article" date="2010" name="Science">
        <title>The genome of the Western clawed frog Xenopus tropicalis.</title>
        <authorList>
            <person name="Hellsten U."/>
            <person name="Harland R.M."/>
            <person name="Gilchrist M.J."/>
            <person name="Hendrix D."/>
            <person name="Jurka J."/>
            <person name="Kapitonov V."/>
            <person name="Ovcharenko I."/>
            <person name="Putnam N.H."/>
            <person name="Shu S."/>
            <person name="Taher L."/>
            <person name="Blitz I.L."/>
            <person name="Blumberg B."/>
            <person name="Dichmann D.S."/>
            <person name="Dubchak I."/>
            <person name="Amaya E."/>
            <person name="Detter J.C."/>
            <person name="Fletcher R."/>
            <person name="Gerhard D.S."/>
            <person name="Goodstein D."/>
            <person name="Graves T."/>
            <person name="Grigoriev I.V."/>
            <person name="Grimwood J."/>
            <person name="Kawashima T."/>
            <person name="Lindquist E."/>
            <person name="Lucas S.M."/>
            <person name="Mead P.E."/>
            <person name="Mitros T."/>
            <person name="Ogino H."/>
            <person name="Ohta Y."/>
            <person name="Poliakov A.V."/>
            <person name="Pollet N."/>
            <person name="Robert J."/>
            <person name="Salamov A."/>
            <person name="Sater A.K."/>
            <person name="Schmutz J."/>
            <person name="Terry A."/>
            <person name="Vize P.D."/>
            <person name="Warren W.C."/>
            <person name="Wells D."/>
            <person name="Wills A."/>
            <person name="Wilson R.K."/>
            <person name="Zimmerman L.B."/>
            <person name="Zorn A.M."/>
            <person name="Grainger R."/>
            <person name="Grammer T."/>
            <person name="Khokha M.K."/>
            <person name="Richardson P.M."/>
            <person name="Rokhsar D.S."/>
        </authorList>
    </citation>
    <scope>NUCLEOTIDE SEQUENCE [LARGE SCALE GENOMIC DNA]</scope>
    <source>
        <strain evidence="5">Nigerian</strain>
    </source>
</reference>
<proteinExistence type="predicted"/>
<evidence type="ECO:0000256" key="2">
    <source>
        <dbReference type="ARBA" id="ARBA00023242"/>
    </source>
</evidence>
<dbReference type="PROSITE" id="PS00598">
    <property type="entry name" value="CHROMO_1"/>
    <property type="match status" value="1"/>
</dbReference>
<evidence type="ECO:0000256" key="1">
    <source>
        <dbReference type="ARBA" id="ARBA00004123"/>
    </source>
</evidence>
<dbReference type="InterPro" id="IPR000953">
    <property type="entry name" value="Chromo/chromo_shadow_dom"/>
</dbReference>
<dbReference type="Pfam" id="PF00385">
    <property type="entry name" value="Chromo"/>
    <property type="match status" value="1"/>
</dbReference>
<dbReference type="Gene3D" id="2.40.50.40">
    <property type="match status" value="1"/>
</dbReference>
<evidence type="ECO:0000313" key="5">
    <source>
        <dbReference type="Ensembl" id="ENSXETP00000108354"/>
    </source>
</evidence>
<dbReference type="InParanoid" id="A0A803JKB7"/>
<sequence>YLLSEFEVEDILDYRLRGRQHQYLVKWKGYGPEENSWEPRSWVSASDTHAPWLVRTFHRKFPEKPWEPLVGAPERGATVRRSAGPGPSPVLGRAGRPADARYSPPLLTAVCTSGFAIFSPTYHWVPR</sequence>
<protein>
    <recommendedName>
        <fullName evidence="4">Chromo domain-containing protein</fullName>
    </recommendedName>
</protein>
<dbReference type="InterPro" id="IPR023779">
    <property type="entry name" value="Chromodomain_CS"/>
</dbReference>
<dbReference type="PROSITE" id="PS50013">
    <property type="entry name" value="CHROMO_2"/>
    <property type="match status" value="1"/>
</dbReference>